<dbReference type="eggNOG" id="COG5617">
    <property type="taxonomic scope" value="Bacteria"/>
</dbReference>
<keyword evidence="2" id="KW-1133">Transmembrane helix</keyword>
<organism evidence="4 5">
    <name type="scientific">Streptomyces mobaraensis (strain ATCC 29032 / DSM 40847 / JCM 4168 / NBRC 13819 / NCIMB 11159 / IPCR 16-22)</name>
    <dbReference type="NCBI Taxonomy" id="1223523"/>
    <lineage>
        <taxon>Bacteria</taxon>
        <taxon>Bacillati</taxon>
        <taxon>Actinomycetota</taxon>
        <taxon>Actinomycetes</taxon>
        <taxon>Kitasatosporales</taxon>
        <taxon>Streptomycetaceae</taxon>
        <taxon>Streptomyces</taxon>
    </lineage>
</organism>
<protein>
    <submittedName>
        <fullName evidence="4">Family 2 glycosyl transferase</fullName>
    </submittedName>
</protein>
<dbReference type="AlphaFoldDB" id="M3BBX3"/>
<feature type="compositionally biased region" description="Low complexity" evidence="1">
    <location>
        <begin position="341"/>
        <end position="354"/>
    </location>
</feature>
<feature type="non-terminal residue" evidence="4">
    <location>
        <position position="1"/>
    </location>
</feature>
<keyword evidence="4" id="KW-0808">Transferase</keyword>
<feature type="signal peptide" evidence="3">
    <location>
        <begin position="1"/>
        <end position="27"/>
    </location>
</feature>
<proteinExistence type="predicted"/>
<feature type="region of interest" description="Disordered" evidence="1">
    <location>
        <begin position="462"/>
        <end position="520"/>
    </location>
</feature>
<feature type="transmembrane region" description="Helical" evidence="2">
    <location>
        <begin position="28"/>
        <end position="46"/>
    </location>
</feature>
<feature type="compositionally biased region" description="Low complexity" evidence="1">
    <location>
        <begin position="481"/>
        <end position="490"/>
    </location>
</feature>
<evidence type="ECO:0000256" key="3">
    <source>
        <dbReference type="SAM" id="SignalP"/>
    </source>
</evidence>
<keyword evidence="2" id="KW-0812">Transmembrane</keyword>
<accession>M3BBX3</accession>
<sequence>GAAVGTAWTAALAALLCAALVNHTAWAGPALLVYGLALTAAAVVGAEGARERVAAKSFGWRQPVAGLVALAAAAGPLAAAVTWAAGGAGGPLERRDPVQVPAFVAEAATTRDRARTLVLAQEPGHTTHLTYALVRGSGIRMGDDAVAPGRDARLDSAVADLVAGSGADQAARLAEYAVGFVLVRDGAAKDLGAALDAAPGLTRLSQEGRTALWRVDRPVSRVGVVTEGADPVAVPSGPVGARATIPAGKDGRVLRLADRAAPGWRATLDGRPLPRVTLDGWAQGFRLPAAGGRLALSYETPFARTAWVWTQGLLAVVLVVLALPGRRRHVDDDLPDAVVPAAEPVSLPEQAPAGEGRRARRLRAAAEGRQAADGTGAPEAVPVSVPVSADPYEEPSADAYAAADPYAADPYAAAPAPQYGQGAADGGWAADPYAPYGSDGSAAYPQYYPHGAGGYGDAYPGQGHHAGAHPDTAGYDASSAPGPYGVHDPYGYGGGQGGRNGHDTTYDAGHGLRRDGSDQQ</sequence>
<feature type="region of interest" description="Disordered" evidence="1">
    <location>
        <begin position="341"/>
        <end position="392"/>
    </location>
</feature>
<feature type="transmembrane region" description="Helical" evidence="2">
    <location>
        <begin position="67"/>
        <end position="86"/>
    </location>
</feature>
<feature type="compositionally biased region" description="Basic and acidic residues" evidence="1">
    <location>
        <begin position="500"/>
        <end position="520"/>
    </location>
</feature>
<comment type="caution">
    <text evidence="4">The sequence shown here is derived from an EMBL/GenBank/DDBJ whole genome shotgun (WGS) entry which is preliminary data.</text>
</comment>
<evidence type="ECO:0000256" key="2">
    <source>
        <dbReference type="SAM" id="Phobius"/>
    </source>
</evidence>
<reference evidence="4 5" key="1">
    <citation type="journal article" date="2013" name="Genome Announc.">
        <title>Whole-Genome Shotgun Assembly and Analysis of the Genome of Streptomyces mobaraensis DSM 40847, a Strain for Industrial Production of Microbial Transglutaminase.</title>
        <authorList>
            <person name="Yang H."/>
            <person name="He T."/>
            <person name="Wu W."/>
            <person name="Zhu W."/>
            <person name="Lu B."/>
            <person name="Sun W."/>
        </authorList>
    </citation>
    <scope>NUCLEOTIDE SEQUENCE [LARGE SCALE GENOMIC DNA]</scope>
    <source>
        <strain evidence="4 5">DSM 40847</strain>
    </source>
</reference>
<feature type="chain" id="PRO_5038542452" evidence="3">
    <location>
        <begin position="28"/>
        <end position="520"/>
    </location>
</feature>
<dbReference type="Proteomes" id="UP000011740">
    <property type="component" value="Unassembled WGS sequence"/>
</dbReference>
<gene>
    <name evidence="4" type="ORF">H340_28415</name>
</gene>
<evidence type="ECO:0000313" key="4">
    <source>
        <dbReference type="EMBL" id="EME97064.1"/>
    </source>
</evidence>
<evidence type="ECO:0000313" key="5">
    <source>
        <dbReference type="Proteomes" id="UP000011740"/>
    </source>
</evidence>
<dbReference type="GO" id="GO:0016740">
    <property type="term" value="F:transferase activity"/>
    <property type="evidence" value="ECO:0007669"/>
    <property type="project" value="UniProtKB-KW"/>
</dbReference>
<dbReference type="EMBL" id="AORZ01000147">
    <property type="protein sequence ID" value="EME97064.1"/>
    <property type="molecule type" value="Genomic_DNA"/>
</dbReference>
<keyword evidence="2" id="KW-0472">Membrane</keyword>
<keyword evidence="3" id="KW-0732">Signal</keyword>
<evidence type="ECO:0000256" key="1">
    <source>
        <dbReference type="SAM" id="MobiDB-lite"/>
    </source>
</evidence>
<feature type="compositionally biased region" description="Low complexity" evidence="1">
    <location>
        <begin position="380"/>
        <end position="389"/>
    </location>
</feature>
<name>M3BBX3_STRM1</name>
<dbReference type="PATRIC" id="fig|1223523.3.peg.5763"/>